<keyword evidence="2" id="KW-0378">Hydrolase</keyword>
<dbReference type="SUPFAM" id="SSF51445">
    <property type="entry name" value="(Trans)glycosidases"/>
    <property type="match status" value="1"/>
</dbReference>
<dbReference type="GO" id="GO:0016998">
    <property type="term" value="P:cell wall macromolecule catabolic process"/>
    <property type="evidence" value="ECO:0007669"/>
    <property type="project" value="InterPro"/>
</dbReference>
<dbReference type="PANTHER" id="PTHR34135:SF2">
    <property type="entry name" value="LYSOZYME"/>
    <property type="match status" value="1"/>
</dbReference>
<evidence type="ECO:0000313" key="5">
    <source>
        <dbReference type="EMBL" id="AGK97617.1"/>
    </source>
</evidence>
<dbReference type="SMART" id="SM00641">
    <property type="entry name" value="Glyco_25"/>
    <property type="match status" value="2"/>
</dbReference>
<keyword evidence="6" id="KW-1185">Reference proteome</keyword>
<dbReference type="eggNOG" id="COG3757">
    <property type="taxonomic scope" value="Bacteria"/>
</dbReference>
<gene>
    <name evidence="5" type="ORF">Clopa_2779</name>
</gene>
<reference evidence="5 6" key="1">
    <citation type="submission" date="2012-01" db="EMBL/GenBank/DDBJ databases">
        <title>Complete sequence of chromosome of Clostridium pasteurianum BC1.</title>
        <authorList>
            <consortium name="US DOE Joint Genome Institute"/>
            <person name="Lucas S."/>
            <person name="Han J."/>
            <person name="Lapidus A."/>
            <person name="Cheng J.-F."/>
            <person name="Goodwin L."/>
            <person name="Pitluck S."/>
            <person name="Peters L."/>
            <person name="Mikhailova N."/>
            <person name="Teshima H."/>
            <person name="Detter J.C."/>
            <person name="Han C."/>
            <person name="Tapia R."/>
            <person name="Land M."/>
            <person name="Hauser L."/>
            <person name="Kyrpides N."/>
            <person name="Ivanova N."/>
            <person name="Pagani I."/>
            <person name="Dunn J."/>
            <person name="Taghavi S."/>
            <person name="Francis A."/>
            <person name="van der Lelie D."/>
            <person name="Woyke T."/>
        </authorList>
    </citation>
    <scope>NUCLEOTIDE SEQUENCE [LARGE SCALE GENOMIC DNA]</scope>
    <source>
        <strain evidence="5 6">BC1</strain>
    </source>
</reference>
<evidence type="ECO:0000256" key="2">
    <source>
        <dbReference type="ARBA" id="ARBA00022801"/>
    </source>
</evidence>
<dbReference type="OrthoDB" id="9800780at2"/>
<dbReference type="PATRIC" id="fig|86416.3.peg.2765"/>
<dbReference type="InterPro" id="IPR017853">
    <property type="entry name" value="GH"/>
</dbReference>
<evidence type="ECO:0000259" key="4">
    <source>
        <dbReference type="Pfam" id="PF01471"/>
    </source>
</evidence>
<dbReference type="GO" id="GO:0003796">
    <property type="term" value="F:lysozyme activity"/>
    <property type="evidence" value="ECO:0007669"/>
    <property type="project" value="InterPro"/>
</dbReference>
<dbReference type="PROSITE" id="PS51904">
    <property type="entry name" value="GLYCOSYL_HYDROL_F25_2"/>
    <property type="match status" value="1"/>
</dbReference>
<dbReference type="InterPro" id="IPR002053">
    <property type="entry name" value="Glyco_hydro_25"/>
</dbReference>
<proteinExistence type="inferred from homology"/>
<dbReference type="GO" id="GO:0009253">
    <property type="term" value="P:peptidoglycan catabolic process"/>
    <property type="evidence" value="ECO:0007669"/>
    <property type="project" value="InterPro"/>
</dbReference>
<dbReference type="InterPro" id="IPR036366">
    <property type="entry name" value="PGBDSf"/>
</dbReference>
<accession>R4K3B5</accession>
<dbReference type="STRING" id="86416.Clopa_2779"/>
<dbReference type="Gene3D" id="1.10.101.10">
    <property type="entry name" value="PGBD-like superfamily/PGBD"/>
    <property type="match status" value="1"/>
</dbReference>
<sequence>MKGIDISPYQGNINFQAAKNSGIEIVYIKSTEGRTWQSETFRNYYNQAINCGLKVGVYHFLRANAMIDEVNNLLSMISGLHFDCKIAIDCEVILGQSKQQITSNIRQFHDILKSKGYDSVLYTYSSFLQDNIDYSQLTDVEIWIANYGHNPSVTNQIGWQYSETGSVNGISGNCDLDDFSEGILIGGSNAPQAININNIQGSVTMNPIKQGENSGRVRLLQSILSVLIGGITIDGAFGQQTYSAVIKYQQIMHLVADGVVGINTITTLLSDIQHNWFKA</sequence>
<dbReference type="KEGG" id="cpas:Clopa_2779"/>
<dbReference type="SUPFAM" id="SSF47090">
    <property type="entry name" value="PGBD-like"/>
    <property type="match status" value="1"/>
</dbReference>
<evidence type="ECO:0000256" key="3">
    <source>
        <dbReference type="ARBA" id="ARBA00023295"/>
    </source>
</evidence>
<dbReference type="HOGENOM" id="CLU_044973_2_0_9"/>
<dbReference type="GO" id="GO:0016052">
    <property type="term" value="P:carbohydrate catabolic process"/>
    <property type="evidence" value="ECO:0007669"/>
    <property type="project" value="TreeGrafter"/>
</dbReference>
<evidence type="ECO:0000313" key="6">
    <source>
        <dbReference type="Proteomes" id="UP000013523"/>
    </source>
</evidence>
<dbReference type="Proteomes" id="UP000013523">
    <property type="component" value="Chromosome"/>
</dbReference>
<organism evidence="5 6">
    <name type="scientific">Clostridium pasteurianum BC1</name>
    <dbReference type="NCBI Taxonomy" id="86416"/>
    <lineage>
        <taxon>Bacteria</taxon>
        <taxon>Bacillati</taxon>
        <taxon>Bacillota</taxon>
        <taxon>Clostridia</taxon>
        <taxon>Eubacteriales</taxon>
        <taxon>Clostridiaceae</taxon>
        <taxon>Clostridium</taxon>
    </lineage>
</organism>
<name>R4K3B5_CLOPA</name>
<dbReference type="PANTHER" id="PTHR34135">
    <property type="entry name" value="LYSOZYME"/>
    <property type="match status" value="1"/>
</dbReference>
<feature type="domain" description="Peptidoglycan binding-like" evidence="4">
    <location>
        <begin position="215"/>
        <end position="268"/>
    </location>
</feature>
<protein>
    <submittedName>
        <fullName evidence="5">Lysozyme M1 (1,4-beta-N-acetylmuramidase)</fullName>
    </submittedName>
</protein>
<dbReference type="AlphaFoldDB" id="R4K3B5"/>
<keyword evidence="3" id="KW-0326">Glycosidase</keyword>
<dbReference type="InterPro" id="IPR002477">
    <property type="entry name" value="Peptidoglycan-bd-like"/>
</dbReference>
<dbReference type="RefSeq" id="WP_015615911.1">
    <property type="nucleotide sequence ID" value="NC_021182.1"/>
</dbReference>
<dbReference type="InterPro" id="IPR018077">
    <property type="entry name" value="Glyco_hydro_fam25_subgr"/>
</dbReference>
<dbReference type="Gene3D" id="3.20.20.80">
    <property type="entry name" value="Glycosidases"/>
    <property type="match status" value="1"/>
</dbReference>
<evidence type="ECO:0000256" key="1">
    <source>
        <dbReference type="ARBA" id="ARBA00010646"/>
    </source>
</evidence>
<dbReference type="Pfam" id="PF01471">
    <property type="entry name" value="PG_binding_1"/>
    <property type="match status" value="1"/>
</dbReference>
<dbReference type="InterPro" id="IPR036365">
    <property type="entry name" value="PGBD-like_sf"/>
</dbReference>
<comment type="similarity">
    <text evidence="1">Belongs to the glycosyl hydrolase 25 family.</text>
</comment>
<dbReference type="EMBL" id="CP003261">
    <property type="protein sequence ID" value="AGK97617.1"/>
    <property type="molecule type" value="Genomic_DNA"/>
</dbReference>
<dbReference type="Pfam" id="PF01183">
    <property type="entry name" value="Glyco_hydro_25"/>
    <property type="match status" value="1"/>
</dbReference>